<comment type="caution">
    <text evidence="1">The sequence shown here is derived from an EMBL/GenBank/DDBJ whole genome shotgun (WGS) entry which is preliminary data.</text>
</comment>
<evidence type="ECO:0000313" key="1">
    <source>
        <dbReference type="EMBL" id="MEO3690463.1"/>
    </source>
</evidence>
<sequence length="359" mass="39691">MQIAHPTTFAHPTQVHSSSAQYELAIDAAPTPTASRHEATGLALGRDYALYGITPPIEHLYAQSPLQRGWMAQRARRLPLLDAHAYTAQWLALRTHAWARGRAFEDVQLTPNYLQQIDTDYCPITRDPLEAGSRSIDRVRDDAGYAAGNLVVMSALANAAKGSRDHAELMAMARSCELGPITHIGGLNATEWERLAVLASYVTELPHEVAATLPMVVLPPNRLRLFNPIQALQALITRQLTRPGWSARLARLEALLPSDGLRSDFNRLVLALAPRVLEAVKLSTPEQIRWALEDAWRQSLVQKRWQRWALQLSAEQAEQLVARAAAKGLATTHVQCHSKQLATEGWALADHGYQAEMAA</sequence>
<dbReference type="RefSeq" id="WP_347703293.1">
    <property type="nucleotide sequence ID" value="NZ_JBDPZD010000001.1"/>
</dbReference>
<gene>
    <name evidence="1" type="ORF">ABDJ85_03225</name>
</gene>
<evidence type="ECO:0000313" key="2">
    <source>
        <dbReference type="Proteomes" id="UP001495147"/>
    </source>
</evidence>
<dbReference type="EMBL" id="JBDPZD010000001">
    <property type="protein sequence ID" value="MEO3690463.1"/>
    <property type="molecule type" value="Genomic_DNA"/>
</dbReference>
<keyword evidence="2" id="KW-1185">Reference proteome</keyword>
<protein>
    <submittedName>
        <fullName evidence="1">Uncharacterized protein</fullName>
    </submittedName>
</protein>
<organism evidence="1 2">
    <name type="scientific">Roseateles paludis</name>
    <dbReference type="NCBI Taxonomy" id="3145238"/>
    <lineage>
        <taxon>Bacteria</taxon>
        <taxon>Pseudomonadati</taxon>
        <taxon>Pseudomonadota</taxon>
        <taxon>Betaproteobacteria</taxon>
        <taxon>Burkholderiales</taxon>
        <taxon>Sphaerotilaceae</taxon>
        <taxon>Roseateles</taxon>
    </lineage>
</organism>
<accession>A0ABV0FZI7</accession>
<proteinExistence type="predicted"/>
<name>A0ABV0FZI7_9BURK</name>
<dbReference type="Proteomes" id="UP001495147">
    <property type="component" value="Unassembled WGS sequence"/>
</dbReference>
<reference evidence="1 2" key="1">
    <citation type="submission" date="2024-05" db="EMBL/GenBank/DDBJ databases">
        <title>Roseateles sp. DJS-2-20 16S ribosomal RNA gene Genome sequencing and assembly.</title>
        <authorList>
            <person name="Woo H."/>
        </authorList>
    </citation>
    <scope>NUCLEOTIDE SEQUENCE [LARGE SCALE GENOMIC DNA]</scope>
    <source>
        <strain evidence="1 2">DJS-2-20</strain>
    </source>
</reference>